<feature type="compositionally biased region" description="Basic residues" evidence="2">
    <location>
        <begin position="53"/>
        <end position="62"/>
    </location>
</feature>
<dbReference type="Gene3D" id="3.40.50.1820">
    <property type="entry name" value="alpha/beta hydrolase"/>
    <property type="match status" value="1"/>
</dbReference>
<feature type="region of interest" description="Disordered" evidence="2">
    <location>
        <begin position="221"/>
        <end position="247"/>
    </location>
</feature>
<feature type="compositionally biased region" description="Low complexity" evidence="2">
    <location>
        <begin position="292"/>
        <end position="301"/>
    </location>
</feature>
<accession>A0A7C9HM99</accession>
<feature type="region of interest" description="Disordered" evidence="2">
    <location>
        <begin position="119"/>
        <end position="188"/>
    </location>
</feature>
<feature type="domain" description="Peptidase S9 prolyl oligopeptidase catalytic" evidence="3">
    <location>
        <begin position="939"/>
        <end position="1147"/>
    </location>
</feature>
<evidence type="ECO:0000256" key="1">
    <source>
        <dbReference type="ARBA" id="ARBA00022801"/>
    </source>
</evidence>
<dbReference type="SUPFAM" id="SSF53474">
    <property type="entry name" value="alpha/beta-Hydrolases"/>
    <property type="match status" value="1"/>
</dbReference>
<reference evidence="4 5" key="1">
    <citation type="submission" date="2019-12" db="EMBL/GenBank/DDBJ databases">
        <authorList>
            <person name="Xu J."/>
        </authorList>
    </citation>
    <scope>NUCLEOTIDE SEQUENCE [LARGE SCALE GENOMIC DNA]</scope>
    <source>
        <strain evidence="4 5">HX-5-24</strain>
    </source>
</reference>
<dbReference type="EMBL" id="WOXT01000002">
    <property type="protein sequence ID" value="MUV14176.1"/>
    <property type="molecule type" value="Genomic_DNA"/>
</dbReference>
<dbReference type="AlphaFoldDB" id="A0A7C9HM99"/>
<feature type="region of interest" description="Disordered" evidence="2">
    <location>
        <begin position="271"/>
        <end position="329"/>
    </location>
</feature>
<dbReference type="Gene3D" id="2.120.10.30">
    <property type="entry name" value="TolB, C-terminal domain"/>
    <property type="match status" value="1"/>
</dbReference>
<evidence type="ECO:0000313" key="4">
    <source>
        <dbReference type="EMBL" id="MUV14176.1"/>
    </source>
</evidence>
<dbReference type="PANTHER" id="PTHR42776">
    <property type="entry name" value="SERINE PEPTIDASE S9 FAMILY MEMBER"/>
    <property type="match status" value="1"/>
</dbReference>
<keyword evidence="5" id="KW-1185">Reference proteome</keyword>
<dbReference type="InterPro" id="IPR011042">
    <property type="entry name" value="6-blade_b-propeller_TolB-like"/>
</dbReference>
<feature type="compositionally biased region" description="Basic and acidic residues" evidence="2">
    <location>
        <begin position="172"/>
        <end position="188"/>
    </location>
</feature>
<dbReference type="Pfam" id="PF00326">
    <property type="entry name" value="Peptidase_S9"/>
    <property type="match status" value="1"/>
</dbReference>
<sequence length="1188" mass="129788">MDDAARRRHAPHPVDRLCVVDRDLRVSRRLLRDAVRSARGFLRRRLPRVVRRHRSDRPRRVVASRPGPGVVGRDGVRRVQARSQRGAARRGAHGDRRRALAGRDVDRARARGLRRGVRVDRAGLASQQRRSAEGGWREGTGECRRQGRVPPRPCEQQQSRSPAVARAGAHLGDLRSRPEPAHRARARTTDEFGADGIRRYRTPHPLGLQPRHDAFRRLQPGRSASGRCARRRRRCVVPRARDAGSEERAVRSFDGLSIRSGCAPRVAASALAAGRTPGGIRRSGRRRRAAQRSRAVLLRCARAGKRRRRARTAPTRAVARSGRRPAARGCDGTARRVADLLRLRALVVQRGRSAAVPGDRARGRPRPRAVRRASRCRSRLLRYVALPELVPVARGVCGAEGSEERLRRRHGAAAQAGRADSEVDAGACGLADARFAARRGVAHATDGAVDTCAHRVDRHLRPGEPACVDGVVVAVSEARDGGRRRDRRAARHRLNPENNMMIRFPKGFGQALLALAMLLSGAAMAQDALDVRALQAAVAAERAQPRAPQPPRIAFLASSSLDGGWLSPDGRRVAWLRDEGRNRALWVASTAGGAPVRTLGNTDARDLAWSRDGRWLFLQSERQVFALAMAGQGGSGAIAKLGGRWPRTSLGADPVMPSAILVLESPPIVSRLPKRWRVFRIDASGKETLIREDARQIVDVAFDARGRLAFFTRVADAHYTVFRVRGATVKPALQCVDLERCALLSASPDGRTATLLTDVGSNFRRLARLEADDTLTTLHIDPRGMADLQDVAIDPRTQQPIIAGYRTMVAANYGLTSDAQRHVARIEDRWPQRNLRIDVGATRWLVHERAPTIKGERLHVYDPATGTFRDLLTDAGTLWRGKPAPALAESALSRKIPFAYRASDGMPIHGYVLVPHGIDPARAPLIAHVHGGPFARFGPEFSSVSQMLANRGYVVFEPNFRGSTGFGRAYMRAGKGDFGNGRVQQDIVDGVRFLASQGIGDASRAGIVGASFGGYSALLGVTFQPELFRVGVAAVPPADLGWVLRWYSRTVDQMAPGIPMSTSMRLLDMDPADPKVAARLRAQSPIAHASALSRPVLLLAGGDDERVPIRSVLHYAAALQAHGKDVSLLVDADARHSVSDPRTKEAYLYVIERMLHRRLGGAAPAAPDAGLRATLAKDMRLKGTDFRD</sequence>
<organism evidence="4 5">
    <name type="scientific">Noviluteimonas gilva</name>
    <dbReference type="NCBI Taxonomy" id="2682097"/>
    <lineage>
        <taxon>Bacteria</taxon>
        <taxon>Pseudomonadati</taxon>
        <taxon>Pseudomonadota</taxon>
        <taxon>Gammaproteobacteria</taxon>
        <taxon>Lysobacterales</taxon>
        <taxon>Lysobacteraceae</taxon>
        <taxon>Noviluteimonas</taxon>
    </lineage>
</organism>
<evidence type="ECO:0000313" key="5">
    <source>
        <dbReference type="Proteomes" id="UP000479692"/>
    </source>
</evidence>
<dbReference type="GO" id="GO:0006508">
    <property type="term" value="P:proteolysis"/>
    <property type="evidence" value="ECO:0007669"/>
    <property type="project" value="InterPro"/>
</dbReference>
<gene>
    <name evidence="4" type="ORF">GN331_08115</name>
</gene>
<feature type="compositionally biased region" description="Basic residues" evidence="2">
    <location>
        <begin position="302"/>
        <end position="311"/>
    </location>
</feature>
<evidence type="ECO:0000256" key="2">
    <source>
        <dbReference type="SAM" id="MobiDB-lite"/>
    </source>
</evidence>
<dbReference type="SUPFAM" id="SSF82171">
    <property type="entry name" value="DPP6 N-terminal domain-like"/>
    <property type="match status" value="1"/>
</dbReference>
<dbReference type="PANTHER" id="PTHR42776:SF27">
    <property type="entry name" value="DIPEPTIDYL PEPTIDASE FAMILY MEMBER 6"/>
    <property type="match status" value="1"/>
</dbReference>
<protein>
    <submittedName>
        <fullName evidence="4">Prolyl oligopeptidase family serine peptidase</fullName>
    </submittedName>
</protein>
<evidence type="ECO:0000259" key="3">
    <source>
        <dbReference type="Pfam" id="PF00326"/>
    </source>
</evidence>
<dbReference type="Proteomes" id="UP000479692">
    <property type="component" value="Unassembled WGS sequence"/>
</dbReference>
<feature type="compositionally biased region" description="Basic and acidic residues" evidence="2">
    <location>
        <begin position="130"/>
        <end position="145"/>
    </location>
</feature>
<comment type="caution">
    <text evidence="4">The sequence shown here is derived from an EMBL/GenBank/DDBJ whole genome shotgun (WGS) entry which is preliminary data.</text>
</comment>
<name>A0A7C9HM99_9GAMM</name>
<feature type="compositionally biased region" description="Basic residues" evidence="2">
    <location>
        <begin position="282"/>
        <end position="291"/>
    </location>
</feature>
<proteinExistence type="predicted"/>
<dbReference type="InterPro" id="IPR029058">
    <property type="entry name" value="AB_hydrolase_fold"/>
</dbReference>
<keyword evidence="1" id="KW-0378">Hydrolase</keyword>
<feature type="compositionally biased region" description="Basic and acidic residues" evidence="2">
    <location>
        <begin position="92"/>
        <end position="103"/>
    </location>
</feature>
<dbReference type="InterPro" id="IPR001375">
    <property type="entry name" value="Peptidase_S9_cat"/>
</dbReference>
<dbReference type="GO" id="GO:0004252">
    <property type="term" value="F:serine-type endopeptidase activity"/>
    <property type="evidence" value="ECO:0007669"/>
    <property type="project" value="TreeGrafter"/>
</dbReference>
<feature type="region of interest" description="Disordered" evidence="2">
    <location>
        <begin position="53"/>
        <end position="103"/>
    </location>
</feature>